<dbReference type="AlphaFoldDB" id="A0A1G5ZCC9"/>
<accession>A0A1G5ZCC9</accession>
<dbReference type="OrthoDB" id="8067606at2"/>
<evidence type="ECO:0000313" key="1">
    <source>
        <dbReference type="EMBL" id="SDA92599.1"/>
    </source>
</evidence>
<dbReference type="STRING" id="1165689.SAMN02927914_04769"/>
<dbReference type="EMBL" id="FMXM01000017">
    <property type="protein sequence ID" value="SDA92599.1"/>
    <property type="molecule type" value="Genomic_DNA"/>
</dbReference>
<protein>
    <submittedName>
        <fullName evidence="1">Uncharacterized protein</fullName>
    </submittedName>
</protein>
<dbReference type="RefSeq" id="WP_091583048.1">
    <property type="nucleotide sequence ID" value="NZ_FMXM01000017.1"/>
</dbReference>
<organism evidence="1 2">
    <name type="scientific">Mesorhizobium qingshengii</name>
    <dbReference type="NCBI Taxonomy" id="1165689"/>
    <lineage>
        <taxon>Bacteria</taxon>
        <taxon>Pseudomonadati</taxon>
        <taxon>Pseudomonadota</taxon>
        <taxon>Alphaproteobacteria</taxon>
        <taxon>Hyphomicrobiales</taxon>
        <taxon>Phyllobacteriaceae</taxon>
        <taxon>Mesorhizobium</taxon>
    </lineage>
</organism>
<reference evidence="1 2" key="1">
    <citation type="submission" date="2016-10" db="EMBL/GenBank/DDBJ databases">
        <authorList>
            <person name="de Groot N.N."/>
        </authorList>
    </citation>
    <scope>NUCLEOTIDE SEQUENCE [LARGE SCALE GENOMIC DNA]</scope>
    <source>
        <strain evidence="1 2">CGMCC 1.12097</strain>
    </source>
</reference>
<evidence type="ECO:0000313" key="2">
    <source>
        <dbReference type="Proteomes" id="UP000198588"/>
    </source>
</evidence>
<gene>
    <name evidence="1" type="ORF">SAMN02927914_04769</name>
</gene>
<proteinExistence type="predicted"/>
<sequence length="231" mass="23699">MSDLVPAGTVNAAWNGQPQTLAVRGNVTMPQTPNGSLIVGYFNQSQQNNAGRLALTSGGSDPTFVPVPALARMISILTANWRANNLNITNVSTNAATPILVQAYGPGIPGMQPGTLTIGTPVQLAMRQAVQGTTTPNWMQLEFSSSTSNLEVVAVVGGPQDQSGNNAYVIALNASGGDTGPPPLPPPPAGFYATAGGNKYALPFNWGAATVYAVNLSPKTASPVTALLQSL</sequence>
<name>A0A1G5ZCC9_9HYPH</name>
<dbReference type="Proteomes" id="UP000198588">
    <property type="component" value="Unassembled WGS sequence"/>
</dbReference>